<sequence>MTPGSLSAPGTVNSALFDSATVGALTVPNRIVMAPMTRSRAASDGTPSALMSTYYAQRASAGLIIAEGAHPTAAGRLGPGVPGLHSDAHRRGWSRVADAVHDAGGRIFVQLMHAGRLAHPSFLPDGVYPVAPSAIAARAEVYTADGRRLAVRPQQLTGAQTLTIVEDFARSAERAMAAGLDGVEIHAANGYLLHQFLAENTNLRTDNWGGTSEGRIRLTVEVVRAVAAAIGPHRVGLRISAGNRFGDVIDHDPHTTYTSLVQELAQEELAYLHLVEAGNADLDDRIRALWPSALVVSPTLSRPDDVTKVGAADAWLRRGADLIAFGRGFLANPDFVERIRRGAPLNAPEPIGIYGGDHRGYTDYPTLEQAHTVRT</sequence>
<evidence type="ECO:0000259" key="1">
    <source>
        <dbReference type="Pfam" id="PF00724"/>
    </source>
</evidence>
<protein>
    <submittedName>
        <fullName evidence="2">Alkene reductase</fullName>
    </submittedName>
</protein>
<dbReference type="RefSeq" id="WP_283351255.1">
    <property type="nucleotide sequence ID" value="NZ_JAWLKA010000007.1"/>
</dbReference>
<dbReference type="SUPFAM" id="SSF51395">
    <property type="entry name" value="FMN-linked oxidoreductases"/>
    <property type="match status" value="1"/>
</dbReference>
<organism evidence="2 3">
    <name type="scientific">Rhodococcus jostii</name>
    <dbReference type="NCBI Taxonomy" id="132919"/>
    <lineage>
        <taxon>Bacteria</taxon>
        <taxon>Bacillati</taxon>
        <taxon>Actinomycetota</taxon>
        <taxon>Actinomycetes</taxon>
        <taxon>Mycobacteriales</taxon>
        <taxon>Nocardiaceae</taxon>
        <taxon>Rhodococcus</taxon>
    </lineage>
</organism>
<dbReference type="PANTHER" id="PTHR22893">
    <property type="entry name" value="NADH OXIDOREDUCTASE-RELATED"/>
    <property type="match status" value="1"/>
</dbReference>
<dbReference type="Pfam" id="PF00724">
    <property type="entry name" value="Oxidored_FMN"/>
    <property type="match status" value="1"/>
</dbReference>
<dbReference type="InterPro" id="IPR013785">
    <property type="entry name" value="Aldolase_TIM"/>
</dbReference>
<accession>A0ABU4CE43</accession>
<dbReference type="CDD" id="cd02933">
    <property type="entry name" value="OYE_like_FMN"/>
    <property type="match status" value="1"/>
</dbReference>
<dbReference type="Proteomes" id="UP001185737">
    <property type="component" value="Unassembled WGS sequence"/>
</dbReference>
<evidence type="ECO:0000313" key="2">
    <source>
        <dbReference type="EMBL" id="MDV6281759.1"/>
    </source>
</evidence>
<dbReference type="InterPro" id="IPR045247">
    <property type="entry name" value="Oye-like"/>
</dbReference>
<dbReference type="Gene3D" id="3.20.20.70">
    <property type="entry name" value="Aldolase class I"/>
    <property type="match status" value="1"/>
</dbReference>
<dbReference type="InterPro" id="IPR001155">
    <property type="entry name" value="OxRdtase_FMN_N"/>
</dbReference>
<reference evidence="2 3" key="1">
    <citation type="submission" date="2023-10" db="EMBL/GenBank/DDBJ databases">
        <title>Development of a sustainable strategy for remediation of hydrocarbon-contaminated territories based on the waste exchange concept.</title>
        <authorList>
            <person name="Krivoruchko A."/>
        </authorList>
    </citation>
    <scope>NUCLEOTIDE SEQUENCE [LARGE SCALE GENOMIC DNA]</scope>
    <source>
        <strain evidence="2 3">IEGM 60</strain>
    </source>
</reference>
<gene>
    <name evidence="2" type="ORF">R3Q59_14695</name>
</gene>
<keyword evidence="3" id="KW-1185">Reference proteome</keyword>
<proteinExistence type="predicted"/>
<comment type="caution">
    <text evidence="2">The sequence shown here is derived from an EMBL/GenBank/DDBJ whole genome shotgun (WGS) entry which is preliminary data.</text>
</comment>
<name>A0ABU4CE43_RHOJO</name>
<dbReference type="EMBL" id="JAWLKA010000007">
    <property type="protein sequence ID" value="MDV6281759.1"/>
    <property type="molecule type" value="Genomic_DNA"/>
</dbReference>
<dbReference type="PANTHER" id="PTHR22893:SF91">
    <property type="entry name" value="NADPH DEHYDROGENASE 2-RELATED"/>
    <property type="match status" value="1"/>
</dbReference>
<feature type="domain" description="NADH:flavin oxidoreductase/NADH oxidase N-terminal" evidence="1">
    <location>
        <begin position="16"/>
        <end position="346"/>
    </location>
</feature>
<evidence type="ECO:0000313" key="3">
    <source>
        <dbReference type="Proteomes" id="UP001185737"/>
    </source>
</evidence>